<dbReference type="SUPFAM" id="SSF52540">
    <property type="entry name" value="P-loop containing nucleoside triphosphate hydrolases"/>
    <property type="match status" value="2"/>
</dbReference>
<evidence type="ECO:0000256" key="2">
    <source>
        <dbReference type="ARBA" id="ARBA00022840"/>
    </source>
</evidence>
<dbReference type="EMBL" id="FODS01000031">
    <property type="protein sequence ID" value="SEP16825.1"/>
    <property type="molecule type" value="Genomic_DNA"/>
</dbReference>
<dbReference type="InterPro" id="IPR050107">
    <property type="entry name" value="ABC_carbohydrate_import_ATPase"/>
</dbReference>
<dbReference type="PANTHER" id="PTHR43790">
    <property type="entry name" value="CARBOHYDRATE TRANSPORT ATP-BINDING PROTEIN MG119-RELATED"/>
    <property type="match status" value="1"/>
</dbReference>
<reference evidence="4 5" key="1">
    <citation type="submission" date="2016-10" db="EMBL/GenBank/DDBJ databases">
        <authorList>
            <person name="de Groot N.N."/>
        </authorList>
    </citation>
    <scope>NUCLEOTIDE SEQUENCE [LARGE SCALE GENOMIC DNA]</scope>
    <source>
        <strain evidence="4 5">DSM 27842</strain>
    </source>
</reference>
<dbReference type="InterPro" id="IPR003593">
    <property type="entry name" value="AAA+_ATPase"/>
</dbReference>
<dbReference type="InterPro" id="IPR017871">
    <property type="entry name" value="ABC_transporter-like_CS"/>
</dbReference>
<dbReference type="Proteomes" id="UP000198893">
    <property type="component" value="Unassembled WGS sequence"/>
</dbReference>
<dbReference type="PANTHER" id="PTHR43790:SF4">
    <property type="entry name" value="GUANOSINE IMPORT ATP-BINDING PROTEIN NUPO"/>
    <property type="match status" value="1"/>
</dbReference>
<keyword evidence="5" id="KW-1185">Reference proteome</keyword>
<dbReference type="CDD" id="cd03216">
    <property type="entry name" value="ABC_Carb_Monos_I"/>
    <property type="match status" value="1"/>
</dbReference>
<dbReference type="InterPro" id="IPR003439">
    <property type="entry name" value="ABC_transporter-like_ATP-bd"/>
</dbReference>
<feature type="domain" description="ABC transporter" evidence="3">
    <location>
        <begin position="15"/>
        <end position="248"/>
    </location>
</feature>
<dbReference type="STRING" id="569882.SAMN04490248_13129"/>
<accession>A0A1H8VN41</accession>
<name>A0A1H8VN41_9RHOB</name>
<evidence type="ECO:0000256" key="1">
    <source>
        <dbReference type="ARBA" id="ARBA00022741"/>
    </source>
</evidence>
<dbReference type="OrthoDB" id="9805029at2"/>
<dbReference type="PROSITE" id="PS50893">
    <property type="entry name" value="ABC_TRANSPORTER_2"/>
    <property type="match status" value="2"/>
</dbReference>
<dbReference type="Gene3D" id="3.40.50.300">
    <property type="entry name" value="P-loop containing nucleotide triphosphate hydrolases"/>
    <property type="match status" value="2"/>
</dbReference>
<dbReference type="RefSeq" id="WP_093120346.1">
    <property type="nucleotide sequence ID" value="NZ_FODS01000031.1"/>
</dbReference>
<gene>
    <name evidence="4" type="ORF">SAMN04490248_13129</name>
</gene>
<dbReference type="SMART" id="SM00382">
    <property type="entry name" value="AAA"/>
    <property type="match status" value="2"/>
</dbReference>
<feature type="domain" description="ABC transporter" evidence="3">
    <location>
        <begin position="278"/>
        <end position="522"/>
    </location>
</feature>
<protein>
    <submittedName>
        <fullName evidence="4">Nucleoside ABC transporter ATP-binding protein</fullName>
    </submittedName>
</protein>
<keyword evidence="2 4" id="KW-0067">ATP-binding</keyword>
<dbReference type="AlphaFoldDB" id="A0A1H8VN41"/>
<evidence type="ECO:0000313" key="4">
    <source>
        <dbReference type="EMBL" id="SEP16825.1"/>
    </source>
</evidence>
<evidence type="ECO:0000313" key="5">
    <source>
        <dbReference type="Proteomes" id="UP000198893"/>
    </source>
</evidence>
<proteinExistence type="predicted"/>
<dbReference type="GO" id="GO:0005524">
    <property type="term" value="F:ATP binding"/>
    <property type="evidence" value="ECO:0007669"/>
    <property type="project" value="UniProtKB-KW"/>
</dbReference>
<dbReference type="InterPro" id="IPR027417">
    <property type="entry name" value="P-loop_NTPase"/>
</dbReference>
<organism evidence="4 5">
    <name type="scientific">Salinihabitans flavidus</name>
    <dbReference type="NCBI Taxonomy" id="569882"/>
    <lineage>
        <taxon>Bacteria</taxon>
        <taxon>Pseudomonadati</taxon>
        <taxon>Pseudomonadota</taxon>
        <taxon>Alphaproteobacteria</taxon>
        <taxon>Rhodobacterales</taxon>
        <taxon>Roseobacteraceae</taxon>
        <taxon>Salinihabitans</taxon>
    </lineage>
</organism>
<keyword evidence="1" id="KW-0547">Nucleotide-binding</keyword>
<dbReference type="GO" id="GO:0016887">
    <property type="term" value="F:ATP hydrolysis activity"/>
    <property type="evidence" value="ECO:0007669"/>
    <property type="project" value="InterPro"/>
</dbReference>
<sequence length="522" mass="55219">MMQTNHAAHTTVPVLELAHLSKSYGEVRAVAGLSLSLNPGEVVALLGENGAGKSTVVNMITGMTRPNSGQIRVRGKEVLIASPRDALDRGIGVVHQHYALVGDFTVAETLALGRAGPGRLNRQALHAEVRRVAERIGMQIEAGALIGSLDVAGQQRVEILKALSREVGLLVLDEPTAVLSPEDVARLFDVVRALRADGVAILMVTHRLADVFAVCDRAAVMHSGQLVCDLPVMDVTSEGLISAMISGSTDTVQESERMPGDVMPARQAAPANDAPTRVSVRDLALRRANGSQAVQGLSFDIRAGEIMALAGVDGNGQSELVQCLAGVNLPDGGTAEICNCSSDGPWSPRVLRHAGVAHVPDDRRRQAIISDLSLGANMILSHVFSRRYGRAMLDWSRARDDTSRAIDEYDIRTTGPDQPIGRLSGGNQQKLVLARELLAGPKVILAAHPSRGLDIRTIGAVQNILRQQRDAGAAILLVSADLDEIRALADRVVVLAAGGAFGPVDMAQTDTAQIGAWMAGHT</sequence>
<dbReference type="PROSITE" id="PS00211">
    <property type="entry name" value="ABC_TRANSPORTER_1"/>
    <property type="match status" value="1"/>
</dbReference>
<dbReference type="Pfam" id="PF00005">
    <property type="entry name" value="ABC_tran"/>
    <property type="match status" value="2"/>
</dbReference>
<evidence type="ECO:0000259" key="3">
    <source>
        <dbReference type="PROSITE" id="PS50893"/>
    </source>
</evidence>
<dbReference type="CDD" id="cd03215">
    <property type="entry name" value="ABC_Carb_Monos_II"/>
    <property type="match status" value="1"/>
</dbReference>